<evidence type="ECO:0000313" key="3">
    <source>
        <dbReference type="Proteomes" id="UP000262073"/>
    </source>
</evidence>
<organism evidence="2 3">
    <name type="scientific">Salinimonas sediminis</name>
    <dbReference type="NCBI Taxonomy" id="2303538"/>
    <lineage>
        <taxon>Bacteria</taxon>
        <taxon>Pseudomonadati</taxon>
        <taxon>Pseudomonadota</taxon>
        <taxon>Gammaproteobacteria</taxon>
        <taxon>Alteromonadales</taxon>
        <taxon>Alteromonadaceae</taxon>
        <taxon>Alteromonas/Salinimonas group</taxon>
        <taxon>Salinimonas</taxon>
    </lineage>
</organism>
<keyword evidence="1" id="KW-1133">Transmembrane helix</keyword>
<evidence type="ECO:0000313" key="2">
    <source>
        <dbReference type="EMBL" id="AXR07714.1"/>
    </source>
</evidence>
<feature type="transmembrane region" description="Helical" evidence="1">
    <location>
        <begin position="35"/>
        <end position="54"/>
    </location>
</feature>
<dbReference type="EMBL" id="CP031769">
    <property type="protein sequence ID" value="AXR07714.1"/>
    <property type="molecule type" value="Genomic_DNA"/>
</dbReference>
<evidence type="ECO:0000256" key="1">
    <source>
        <dbReference type="SAM" id="Phobius"/>
    </source>
</evidence>
<dbReference type="KEGG" id="salm:D0Y50_15905"/>
<gene>
    <name evidence="2" type="ORF">D0Y50_15905</name>
</gene>
<name>A0A346NQA7_9ALTE</name>
<dbReference type="Proteomes" id="UP000262073">
    <property type="component" value="Chromosome"/>
</dbReference>
<dbReference type="RefSeq" id="WP_108567284.1">
    <property type="nucleotide sequence ID" value="NZ_CP031769.1"/>
</dbReference>
<feature type="transmembrane region" description="Helical" evidence="1">
    <location>
        <begin position="7"/>
        <end position="29"/>
    </location>
</feature>
<keyword evidence="1" id="KW-0812">Transmembrane</keyword>
<accession>A0A346NQA7</accession>
<protein>
    <submittedName>
        <fullName evidence="2">Uncharacterized protein</fullName>
    </submittedName>
</protein>
<reference evidence="2 3" key="1">
    <citation type="submission" date="2018-08" db="EMBL/GenBank/DDBJ databases">
        <title>Salinimonas sediminis sp. nov., a piezophilic bacterium isolated from a deep-sea sediment sample from the New Britain Trench.</title>
        <authorList>
            <person name="Cao J."/>
        </authorList>
    </citation>
    <scope>NUCLEOTIDE SEQUENCE [LARGE SCALE GENOMIC DNA]</scope>
    <source>
        <strain evidence="2 3">N102</strain>
    </source>
</reference>
<dbReference type="AlphaFoldDB" id="A0A346NQA7"/>
<sequence length="70" mass="7915">MNQVQKGIVSFHISLALFSIMAGVLLFVFEHISQAQILTMALLSMLSAEFLYFVKTRLFNDKPKPSTSQH</sequence>
<proteinExistence type="predicted"/>
<keyword evidence="3" id="KW-1185">Reference proteome</keyword>
<keyword evidence="1" id="KW-0472">Membrane</keyword>